<proteinExistence type="predicted"/>
<dbReference type="Proteomes" id="UP000217736">
    <property type="component" value="Chromosome"/>
</dbReference>
<gene>
    <name evidence="1" type="ORF">MSG_03158</name>
</gene>
<evidence type="ECO:0000313" key="1">
    <source>
        <dbReference type="EMBL" id="BAX93297.1"/>
    </source>
</evidence>
<dbReference type="OrthoDB" id="4734452at2"/>
<organism evidence="1 2">
    <name type="scientific">Mycobacterium shigaense</name>
    <dbReference type="NCBI Taxonomy" id="722731"/>
    <lineage>
        <taxon>Bacteria</taxon>
        <taxon>Bacillati</taxon>
        <taxon>Actinomycetota</taxon>
        <taxon>Actinomycetes</taxon>
        <taxon>Mycobacteriales</taxon>
        <taxon>Mycobacteriaceae</taxon>
        <taxon>Mycobacterium</taxon>
        <taxon>Mycobacterium simiae complex</taxon>
    </lineage>
</organism>
<keyword evidence="2" id="KW-1185">Reference proteome</keyword>
<protein>
    <submittedName>
        <fullName evidence="1">Uncharacterized protein</fullName>
    </submittedName>
</protein>
<name>A0A1Z4EK03_9MYCO</name>
<dbReference type="EMBL" id="AP018164">
    <property type="protein sequence ID" value="BAX93297.1"/>
    <property type="molecule type" value="Genomic_DNA"/>
</dbReference>
<sequence length="216" mass="23468">MIHNTVLRWIVTVLFVLSAAKCLFAVATGPRAWTPTVREVLHLVMSVAMVIMVWPWGMTLPTAAPLVFFLLAAAWFAATAVKVAHHRSLDSYHALMMLAMAWMYALMNGTLLPGQTGTPNGSDNVKPPHASMPDMSMPGMDMPDMPAASSSNGHPASIDAVNWLCAIGFGVAAAWWVYRYLAMRKTEPTSSFYRLTGSVTQAMMAAGMAIMFAMIL</sequence>
<accession>A0A1Z4EK03</accession>
<dbReference type="KEGG" id="mshg:MSG_03158"/>
<reference evidence="2" key="1">
    <citation type="submission" date="2017-06" db="EMBL/GenBank/DDBJ databases">
        <title>Complete Genome Sequence of Mycobacterium shigaense.</title>
        <authorList>
            <person name="Fukano H."/>
            <person name="Yoshida M."/>
            <person name="Kazumi Y."/>
            <person name="Ogura Y."/>
            <person name="Mitarai S."/>
            <person name="Hayashi T."/>
            <person name="Hoshino Y."/>
        </authorList>
    </citation>
    <scope>NUCLEOTIDE SEQUENCE [LARGE SCALE GENOMIC DNA]</scope>
    <source>
        <strain evidence="2">UN-152</strain>
    </source>
</reference>
<evidence type="ECO:0000313" key="2">
    <source>
        <dbReference type="Proteomes" id="UP000217736"/>
    </source>
</evidence>
<dbReference type="RefSeq" id="WP_096441015.1">
    <property type="nucleotide sequence ID" value="NZ_AP018164.1"/>
</dbReference>
<dbReference type="Pfam" id="PF17197">
    <property type="entry name" value="DUF5134"/>
    <property type="match status" value="1"/>
</dbReference>
<dbReference type="InterPro" id="IPR033458">
    <property type="entry name" value="DUF5134"/>
</dbReference>
<dbReference type="AlphaFoldDB" id="A0A1Z4EK03"/>